<proteinExistence type="predicted"/>
<reference evidence="1 2" key="1">
    <citation type="submission" date="2021-09" db="EMBL/GenBank/DDBJ databases">
        <title>Genomic insights and catalytic innovation underlie evolution of tropane alkaloids biosynthesis.</title>
        <authorList>
            <person name="Wang Y.-J."/>
            <person name="Tian T."/>
            <person name="Huang J.-P."/>
            <person name="Huang S.-X."/>
        </authorList>
    </citation>
    <scope>NUCLEOTIDE SEQUENCE [LARGE SCALE GENOMIC DNA]</scope>
    <source>
        <strain evidence="1">KIB-2018</strain>
        <tissue evidence="1">Leaf</tissue>
    </source>
</reference>
<dbReference type="Proteomes" id="UP001159364">
    <property type="component" value="Linkage Group LG07"/>
</dbReference>
<organism evidence="1 2">
    <name type="scientific">Erythroxylum novogranatense</name>
    <dbReference type="NCBI Taxonomy" id="1862640"/>
    <lineage>
        <taxon>Eukaryota</taxon>
        <taxon>Viridiplantae</taxon>
        <taxon>Streptophyta</taxon>
        <taxon>Embryophyta</taxon>
        <taxon>Tracheophyta</taxon>
        <taxon>Spermatophyta</taxon>
        <taxon>Magnoliopsida</taxon>
        <taxon>eudicotyledons</taxon>
        <taxon>Gunneridae</taxon>
        <taxon>Pentapetalae</taxon>
        <taxon>rosids</taxon>
        <taxon>fabids</taxon>
        <taxon>Malpighiales</taxon>
        <taxon>Erythroxylaceae</taxon>
        <taxon>Erythroxylum</taxon>
    </lineage>
</organism>
<gene>
    <name evidence="1" type="ORF">K2173_010833</name>
</gene>
<comment type="caution">
    <text evidence="1">The sequence shown here is derived from an EMBL/GenBank/DDBJ whole genome shotgun (WGS) entry which is preliminary data.</text>
</comment>
<accession>A0AAV8T000</accession>
<evidence type="ECO:0000313" key="2">
    <source>
        <dbReference type="Proteomes" id="UP001159364"/>
    </source>
</evidence>
<dbReference type="AlphaFoldDB" id="A0AAV8T000"/>
<name>A0AAV8T000_9ROSI</name>
<keyword evidence="2" id="KW-1185">Reference proteome</keyword>
<evidence type="ECO:0000313" key="1">
    <source>
        <dbReference type="EMBL" id="KAJ8759977.1"/>
    </source>
</evidence>
<dbReference type="EMBL" id="JAIWQS010000007">
    <property type="protein sequence ID" value="KAJ8759977.1"/>
    <property type="molecule type" value="Genomic_DNA"/>
</dbReference>
<sequence>MKGRQLGELYVIKHSTFYRVTLSLFSGSSPLSIFASFHPFRGFCLSLPIFFQVFGVSAERLDKVEEFC</sequence>
<protein>
    <submittedName>
        <fullName evidence="1">Uncharacterized protein</fullName>
    </submittedName>
</protein>